<dbReference type="Proteomes" id="UP001257277">
    <property type="component" value="Unassembled WGS sequence"/>
</dbReference>
<dbReference type="RefSeq" id="WP_349241699.1">
    <property type="nucleotide sequence ID" value="NZ_JAVTTO010000003.1"/>
</dbReference>
<evidence type="ECO:0000313" key="2">
    <source>
        <dbReference type="Proteomes" id="UP001257277"/>
    </source>
</evidence>
<proteinExistence type="predicted"/>
<evidence type="ECO:0000313" key="1">
    <source>
        <dbReference type="EMBL" id="MDT7832439.1"/>
    </source>
</evidence>
<dbReference type="EMBL" id="JAVTTO010000003">
    <property type="protein sequence ID" value="MDT7832439.1"/>
    <property type="molecule type" value="Genomic_DNA"/>
</dbReference>
<accession>A0ABU3LFD1</accession>
<gene>
    <name evidence="1" type="ORF">RQM59_08610</name>
</gene>
<comment type="caution">
    <text evidence="1">The sequence shown here is derived from an EMBL/GenBank/DDBJ whole genome shotgun (WGS) entry which is preliminary data.</text>
</comment>
<protein>
    <submittedName>
        <fullName evidence="1">Uncharacterized protein</fullName>
    </submittedName>
</protein>
<organism evidence="1 2">
    <name type="scientific">Asprobacillus argus</name>
    <dbReference type="NCBI Taxonomy" id="3076534"/>
    <lineage>
        <taxon>Bacteria</taxon>
        <taxon>Pseudomonadati</taxon>
        <taxon>Bacteroidota</taxon>
        <taxon>Flavobacteriia</taxon>
        <taxon>Flavobacteriales</taxon>
        <taxon>Flavobacteriaceae</taxon>
        <taxon>Asprobacillus</taxon>
    </lineage>
</organism>
<keyword evidence="2" id="KW-1185">Reference proteome</keyword>
<reference evidence="1 2" key="1">
    <citation type="submission" date="2023-09" db="EMBL/GenBank/DDBJ databases">
        <title>Novel taxa isolated from Blanes Bay.</title>
        <authorList>
            <person name="Rey-Velasco X."/>
            <person name="Lucena T."/>
        </authorList>
    </citation>
    <scope>NUCLEOTIDE SEQUENCE [LARGE SCALE GENOMIC DNA]</scope>
    <source>
        <strain evidence="1 2">S356</strain>
    </source>
</reference>
<name>A0ABU3LFD1_9FLAO</name>
<sequence>MPTFIFHGVFPEGPIRDRRNEFIQLMRNRPILSSMDHTLNFSNNAEGNPSLFFLTSTSPEEDLVNINNILLSDFDEFLGDG</sequence>